<evidence type="ECO:0000313" key="3">
    <source>
        <dbReference type="Proteomes" id="UP001549106"/>
    </source>
</evidence>
<comment type="caution">
    <text evidence="2">The sequence shown here is derived from an EMBL/GenBank/DDBJ whole genome shotgun (WGS) entry which is preliminary data.</text>
</comment>
<evidence type="ECO:0000313" key="2">
    <source>
        <dbReference type="EMBL" id="MET3750532.1"/>
    </source>
</evidence>
<feature type="transmembrane region" description="Helical" evidence="1">
    <location>
        <begin position="97"/>
        <end position="125"/>
    </location>
</feature>
<feature type="transmembrane region" description="Helical" evidence="1">
    <location>
        <begin position="252"/>
        <end position="272"/>
    </location>
</feature>
<evidence type="ECO:0000256" key="1">
    <source>
        <dbReference type="SAM" id="Phobius"/>
    </source>
</evidence>
<keyword evidence="1" id="KW-0472">Membrane</keyword>
<gene>
    <name evidence="2" type="ORF">ABID24_001784</name>
</gene>
<feature type="transmembrane region" description="Helical" evidence="1">
    <location>
        <begin position="21"/>
        <end position="39"/>
    </location>
</feature>
<feature type="transmembrane region" description="Helical" evidence="1">
    <location>
        <begin position="197"/>
        <end position="214"/>
    </location>
</feature>
<keyword evidence="3" id="KW-1185">Reference proteome</keyword>
<dbReference type="RefSeq" id="WP_138270883.1">
    <property type="nucleotide sequence ID" value="NZ_BAABXP010000005.1"/>
</dbReference>
<accession>A0ABV2M264</accession>
<feature type="transmembrane region" description="Helical" evidence="1">
    <location>
        <begin position="137"/>
        <end position="157"/>
    </location>
</feature>
<evidence type="ECO:0008006" key="4">
    <source>
        <dbReference type="Google" id="ProtNLM"/>
    </source>
</evidence>
<reference evidence="2 3" key="1">
    <citation type="submission" date="2024-06" db="EMBL/GenBank/DDBJ databases">
        <title>Genomic Encyclopedia of Type Strains, Phase IV (KMG-IV): sequencing the most valuable type-strain genomes for metagenomic binning, comparative biology and taxonomic classification.</title>
        <authorList>
            <person name="Goeker M."/>
        </authorList>
    </citation>
    <scope>NUCLEOTIDE SEQUENCE [LARGE SCALE GENOMIC DNA]</scope>
    <source>
        <strain evidence="2 3">DSM 29492</strain>
    </source>
</reference>
<sequence length="285" mass="33576">MKQLHYSIQIFLQKLRQSRMYTLLILETYILYIYVQPVIKFSQDVKYPSTPWLLPFLFSNIYFIFLFMLGVVYMFSDVPFMQHYYMYQIVRIGRKRWAIGQIVSIIFQSLFLMFFHLSVSILWIIRHCEWKLEWGKLLHTVALTNASAHYGFLFEVPYSAIQKYSPQELTILTLFIGTFVIAFTGVFMFAICLILNRYWAIAAAVAMISMVYLVHNANPAMIQKISAFAPVSWIQTTNIGTKMYNYYTRPSLTYIVCALCIGILIFSILIIWRVNNVEFLFSKED</sequence>
<organism evidence="2 3">
    <name type="scientific">Blautia caecimuris</name>
    <dbReference type="NCBI Taxonomy" id="1796615"/>
    <lineage>
        <taxon>Bacteria</taxon>
        <taxon>Bacillati</taxon>
        <taxon>Bacillota</taxon>
        <taxon>Clostridia</taxon>
        <taxon>Lachnospirales</taxon>
        <taxon>Lachnospiraceae</taxon>
        <taxon>Blautia</taxon>
    </lineage>
</organism>
<dbReference type="Proteomes" id="UP001549106">
    <property type="component" value="Unassembled WGS sequence"/>
</dbReference>
<dbReference type="EMBL" id="JBEPMJ010000011">
    <property type="protein sequence ID" value="MET3750532.1"/>
    <property type="molecule type" value="Genomic_DNA"/>
</dbReference>
<keyword evidence="1" id="KW-0812">Transmembrane</keyword>
<protein>
    <recommendedName>
        <fullName evidence="4">ABC transporter permease</fullName>
    </recommendedName>
</protein>
<keyword evidence="1" id="KW-1133">Transmembrane helix</keyword>
<feature type="transmembrane region" description="Helical" evidence="1">
    <location>
        <begin position="169"/>
        <end position="191"/>
    </location>
</feature>
<proteinExistence type="predicted"/>
<name>A0ABV2M264_9FIRM</name>
<feature type="transmembrane region" description="Helical" evidence="1">
    <location>
        <begin position="51"/>
        <end position="76"/>
    </location>
</feature>